<reference evidence="2 3" key="1">
    <citation type="journal article" date="2015" name="Fungal Genet. Biol.">
        <title>Evolution of novel wood decay mechanisms in Agaricales revealed by the genome sequences of Fistulina hepatica and Cylindrobasidium torrendii.</title>
        <authorList>
            <person name="Floudas D."/>
            <person name="Held B.W."/>
            <person name="Riley R."/>
            <person name="Nagy L.G."/>
            <person name="Koehler G."/>
            <person name="Ransdell A.S."/>
            <person name="Younus H."/>
            <person name="Chow J."/>
            <person name="Chiniquy J."/>
            <person name="Lipzen A."/>
            <person name="Tritt A."/>
            <person name="Sun H."/>
            <person name="Haridas S."/>
            <person name="LaButti K."/>
            <person name="Ohm R.A."/>
            <person name="Kues U."/>
            <person name="Blanchette R.A."/>
            <person name="Grigoriev I.V."/>
            <person name="Minto R.E."/>
            <person name="Hibbett D.S."/>
        </authorList>
    </citation>
    <scope>NUCLEOTIDE SEQUENCE [LARGE SCALE GENOMIC DNA]</scope>
    <source>
        <strain evidence="2 3">ATCC 64428</strain>
    </source>
</reference>
<accession>A0A0D7A352</accession>
<evidence type="ECO:0000313" key="3">
    <source>
        <dbReference type="Proteomes" id="UP000054144"/>
    </source>
</evidence>
<feature type="compositionally biased region" description="Polar residues" evidence="1">
    <location>
        <begin position="517"/>
        <end position="526"/>
    </location>
</feature>
<feature type="region of interest" description="Disordered" evidence="1">
    <location>
        <begin position="325"/>
        <end position="404"/>
    </location>
</feature>
<proteinExistence type="predicted"/>
<dbReference type="EMBL" id="KN882061">
    <property type="protein sequence ID" value="KIY45175.1"/>
    <property type="molecule type" value="Genomic_DNA"/>
</dbReference>
<evidence type="ECO:0000313" key="2">
    <source>
        <dbReference type="EMBL" id="KIY45175.1"/>
    </source>
</evidence>
<dbReference type="Proteomes" id="UP000054144">
    <property type="component" value="Unassembled WGS sequence"/>
</dbReference>
<organism evidence="2 3">
    <name type="scientific">Fistulina hepatica ATCC 64428</name>
    <dbReference type="NCBI Taxonomy" id="1128425"/>
    <lineage>
        <taxon>Eukaryota</taxon>
        <taxon>Fungi</taxon>
        <taxon>Dikarya</taxon>
        <taxon>Basidiomycota</taxon>
        <taxon>Agaricomycotina</taxon>
        <taxon>Agaricomycetes</taxon>
        <taxon>Agaricomycetidae</taxon>
        <taxon>Agaricales</taxon>
        <taxon>Fistulinaceae</taxon>
        <taxon>Fistulina</taxon>
    </lineage>
</organism>
<feature type="compositionally biased region" description="Low complexity" evidence="1">
    <location>
        <begin position="326"/>
        <end position="348"/>
    </location>
</feature>
<feature type="region of interest" description="Disordered" evidence="1">
    <location>
        <begin position="228"/>
        <end position="248"/>
    </location>
</feature>
<dbReference type="OrthoDB" id="3270899at2759"/>
<feature type="compositionally biased region" description="Low complexity" evidence="1">
    <location>
        <begin position="228"/>
        <end position="238"/>
    </location>
</feature>
<gene>
    <name evidence="2" type="ORF">FISHEDRAFT_61346</name>
</gene>
<name>A0A0D7A352_9AGAR</name>
<dbReference type="AlphaFoldDB" id="A0A0D7A352"/>
<feature type="compositionally biased region" description="Low complexity" evidence="1">
    <location>
        <begin position="390"/>
        <end position="401"/>
    </location>
</feature>
<evidence type="ECO:0000256" key="1">
    <source>
        <dbReference type="SAM" id="MobiDB-lite"/>
    </source>
</evidence>
<feature type="compositionally biased region" description="Acidic residues" evidence="1">
    <location>
        <begin position="103"/>
        <end position="116"/>
    </location>
</feature>
<feature type="region of interest" description="Disordered" evidence="1">
    <location>
        <begin position="493"/>
        <end position="552"/>
    </location>
</feature>
<keyword evidence="3" id="KW-1185">Reference proteome</keyword>
<feature type="compositionally biased region" description="Polar residues" evidence="1">
    <location>
        <begin position="535"/>
        <end position="552"/>
    </location>
</feature>
<sequence>MAKGFKEQGFEVCVHTCENRNCLNKTTGTLLWKKEGSACTRHSRCDPKHPCCTSLCPGHPGNPKRTRPPTDEEVAEHESHQATFPPAPDVKSTKRKRTTDPSREEEDESTSDENDEEAHLNKRTNIDGASPGLRRSSRKPKVASRFDATLHTDEDEIAKAASMISHALNHAIVNNAMAAAYEFTQHGGALYSCRVGPPSSNNTSDHSAPPSSYPKSLAVATSSATAAESASSTVSNEAPSGNPTSVSNVQHQANDAVGNASHLSGSVAPVNNQVSTAHAAETPDSLEDENEGDDAAIILAELILASLEGAAEGVRKFLQERSYGLTGSQTVGSSTASSGSISQAKSSSMETVPSKMSRKRDVKSRPVPAPLGASLHTTTSSSQHPPAPVPQLQQQQSYAAPDPRFLFSDPRFMTLPPGMQNFSPGVPPPSFSPSLQSMLPPPPQNFSGMPQLPGMGPFSGMPPWPHVDPRMQMISVPPSPSYVGGATSIQHSMMANPPPTLTASQQSAMSPPPPATGSATKNTSHPKSAALSVSPAITVSDSAPSAPSTVHNASDVSAAALSASSPSLGPGAKSPGV</sequence>
<feature type="region of interest" description="Disordered" evidence="1">
    <location>
        <begin position="56"/>
        <end position="147"/>
    </location>
</feature>
<protein>
    <submittedName>
        <fullName evidence="2">Uncharacterized protein</fullName>
    </submittedName>
</protein>
<feature type="compositionally biased region" description="Polar residues" evidence="1">
    <location>
        <begin position="239"/>
        <end position="248"/>
    </location>
</feature>